<dbReference type="Gene3D" id="3.40.50.2000">
    <property type="entry name" value="Glycogen Phosphorylase B"/>
    <property type="match status" value="1"/>
</dbReference>
<evidence type="ECO:0000313" key="2">
    <source>
        <dbReference type="EMBL" id="MEQ1407005.1"/>
    </source>
</evidence>
<dbReference type="PANTHER" id="PTHR21015:SF28">
    <property type="entry name" value="SLL1722 PROTEIN"/>
    <property type="match status" value="1"/>
</dbReference>
<dbReference type="SUPFAM" id="SSF53756">
    <property type="entry name" value="UDP-Glycosyltransferase/glycogen phosphorylase"/>
    <property type="match status" value="1"/>
</dbReference>
<dbReference type="RefSeq" id="WP_348863643.1">
    <property type="nucleotide sequence ID" value="NZ_JBEAAL010000015.1"/>
</dbReference>
<proteinExistence type="predicted"/>
<feature type="domain" description="Glycosyl transferase family 28 C-terminal" evidence="1">
    <location>
        <begin position="217"/>
        <end position="348"/>
    </location>
</feature>
<sequence>MTSPKVFFYVQHLLGIGHLARASRIAAALREGDFSVTMVTGGLPLEGFPAAGIDHVQLEPAVTAGDGFSKLKDAAGNPIDEAAETRRREQLLAVFRARQPDIVIIEAFPFGRRQVRFELLPLLAEIERCETRPLVISSIRDILQENRKAGRDEETIALVRDHFDRVLVHGDPNFVRLEKTFPLAAEIADKVSYTGLVAPPVPEPREAEFDVIVSAGGGAVGAKLIEAAMEAYPKLPSLGRWCVIAGPNLDQAEMDRLIAMASPELEIVRFRKDFPGLLGQARLSISQAGYNTVCDILQARCRAVLIPFAAGGETEQTTRAEKLQELGLAVSVDEATLSAQALIEAIPAALTLDLAAAVPLRLDGAQRTAAILRELLAECVGKTRR</sequence>
<comment type="caution">
    <text evidence="2">The sequence shown here is derived from an EMBL/GenBank/DDBJ whole genome shotgun (WGS) entry which is preliminary data.</text>
</comment>
<dbReference type="PANTHER" id="PTHR21015">
    <property type="entry name" value="UDP-N-ACETYLGLUCOSAMINE--N-ACETYLMURAMYL-(PENTAPEPTIDE) PYROPHOSPHORYL-UNDECAPRENOL N-ACETYLGLUCOSAMINE TRANSFERASE 1"/>
    <property type="match status" value="1"/>
</dbReference>
<dbReference type="Proteomes" id="UP001496627">
    <property type="component" value="Unassembled WGS sequence"/>
</dbReference>
<organism evidence="2 3">
    <name type="scientific">Neorhizobium phenanthreniclasticum</name>
    <dbReference type="NCBI Taxonomy" id="3157917"/>
    <lineage>
        <taxon>Bacteria</taxon>
        <taxon>Pseudomonadati</taxon>
        <taxon>Pseudomonadota</taxon>
        <taxon>Alphaproteobacteria</taxon>
        <taxon>Hyphomicrobiales</taxon>
        <taxon>Rhizobiaceae</taxon>
        <taxon>Rhizobium/Agrobacterium group</taxon>
        <taxon>Neorhizobium</taxon>
    </lineage>
</organism>
<evidence type="ECO:0000259" key="1">
    <source>
        <dbReference type="Pfam" id="PF04101"/>
    </source>
</evidence>
<protein>
    <submittedName>
        <fullName evidence="2">Glycosyltransferase</fullName>
    </submittedName>
</protein>
<keyword evidence="3" id="KW-1185">Reference proteome</keyword>
<reference evidence="2 3" key="1">
    <citation type="submission" date="2024-05" db="EMBL/GenBank/DDBJ databases">
        <title>Neorhizobium sp. Rsf11, a plant growth promoting and heavy metal resistant PAH-degrader.</title>
        <authorList>
            <person name="Golubev S.N."/>
            <person name="Muratova A.Y."/>
            <person name="Markelova M.I."/>
        </authorList>
    </citation>
    <scope>NUCLEOTIDE SEQUENCE [LARGE SCALE GENOMIC DNA]</scope>
    <source>
        <strain evidence="2 3">Rsf11</strain>
    </source>
</reference>
<gene>
    <name evidence="2" type="ORF">ABK249_18920</name>
</gene>
<accession>A0ABV0M587</accession>
<dbReference type="InterPro" id="IPR007235">
    <property type="entry name" value="Glyco_trans_28_C"/>
</dbReference>
<evidence type="ECO:0000313" key="3">
    <source>
        <dbReference type="Proteomes" id="UP001496627"/>
    </source>
</evidence>
<dbReference type="EMBL" id="JBEAAL010000015">
    <property type="protein sequence ID" value="MEQ1407005.1"/>
    <property type="molecule type" value="Genomic_DNA"/>
</dbReference>
<dbReference type="Pfam" id="PF04101">
    <property type="entry name" value="Glyco_tran_28_C"/>
    <property type="match status" value="1"/>
</dbReference>
<name>A0ABV0M587_9HYPH</name>